<feature type="chain" id="PRO_5016563723" evidence="1">
    <location>
        <begin position="38"/>
        <end position="526"/>
    </location>
</feature>
<comment type="caution">
    <text evidence="3">The sequence shown here is derived from an EMBL/GenBank/DDBJ whole genome shotgun (WGS) entry which is preliminary data.</text>
</comment>
<evidence type="ECO:0000313" key="4">
    <source>
        <dbReference type="Proteomes" id="UP000262917"/>
    </source>
</evidence>
<dbReference type="EMBL" id="QVPD01000005">
    <property type="protein sequence ID" value="RFP60750.1"/>
    <property type="molecule type" value="Genomic_DNA"/>
</dbReference>
<dbReference type="SMART" id="SM00460">
    <property type="entry name" value="TGc"/>
    <property type="match status" value="1"/>
</dbReference>
<evidence type="ECO:0000256" key="1">
    <source>
        <dbReference type="SAM" id="SignalP"/>
    </source>
</evidence>
<accession>A0A372DMG4</accession>
<dbReference type="PANTHER" id="PTHR38339">
    <property type="entry name" value="TRANSGLUTAMINASE DOMAIN PROTEIN"/>
    <property type="match status" value="1"/>
</dbReference>
<keyword evidence="4" id="KW-1185">Reference proteome</keyword>
<feature type="domain" description="Transglutaminase-like" evidence="2">
    <location>
        <begin position="375"/>
        <end position="443"/>
    </location>
</feature>
<feature type="signal peptide" evidence="1">
    <location>
        <begin position="1"/>
        <end position="37"/>
    </location>
</feature>
<dbReference type="PANTHER" id="PTHR38339:SF1">
    <property type="entry name" value="TRANSGLUTAMINASE-LIKE DOMAIN-CONTAINING PROTEIN"/>
    <property type="match status" value="1"/>
</dbReference>
<organism evidence="3 4">
    <name type="scientific">Cognatiluteimonas weifangensis</name>
    <dbReference type="NCBI Taxonomy" id="2303539"/>
    <lineage>
        <taxon>Bacteria</taxon>
        <taxon>Pseudomonadati</taxon>
        <taxon>Pseudomonadota</taxon>
        <taxon>Gammaproteobacteria</taxon>
        <taxon>Lysobacterales</taxon>
        <taxon>Lysobacteraceae</taxon>
        <taxon>Cognatiluteimonas</taxon>
    </lineage>
</organism>
<dbReference type="InterPro" id="IPR002931">
    <property type="entry name" value="Transglutaminase-like"/>
</dbReference>
<gene>
    <name evidence="3" type="ORF">D0Y53_06235</name>
</gene>
<reference evidence="3 4" key="1">
    <citation type="submission" date="2018-08" db="EMBL/GenBank/DDBJ databases">
        <title>Lysobacter weifangensis sp. nov., a new member of the family 'Xanthomonadaceae', isolated from soil in a farmland.</title>
        <authorList>
            <person name="Zhao H."/>
        </authorList>
    </citation>
    <scope>NUCLEOTIDE SEQUENCE [LARGE SCALE GENOMIC DNA]</scope>
    <source>
        <strain evidence="3 4">WF-2</strain>
    </source>
</reference>
<dbReference type="Proteomes" id="UP000262917">
    <property type="component" value="Unassembled WGS sequence"/>
</dbReference>
<dbReference type="Gene3D" id="3.10.620.30">
    <property type="match status" value="1"/>
</dbReference>
<protein>
    <submittedName>
        <fullName evidence="3">Transglutaminase domain-containing protein</fullName>
    </submittedName>
</protein>
<name>A0A372DMG4_9GAMM</name>
<evidence type="ECO:0000259" key="2">
    <source>
        <dbReference type="SMART" id="SM00460"/>
    </source>
</evidence>
<proteinExistence type="predicted"/>
<dbReference type="AlphaFoldDB" id="A0A372DMG4"/>
<keyword evidence="1" id="KW-0732">Signal</keyword>
<dbReference type="InterPro" id="IPR038765">
    <property type="entry name" value="Papain-like_cys_pep_sf"/>
</dbReference>
<evidence type="ECO:0000313" key="3">
    <source>
        <dbReference type="EMBL" id="RFP60750.1"/>
    </source>
</evidence>
<dbReference type="SUPFAM" id="SSF54001">
    <property type="entry name" value="Cysteine proteinases"/>
    <property type="match status" value="1"/>
</dbReference>
<sequence length="526" mass="57539">MWVDAVPAPVVARSVRQRRWSLCAPLLLLALTGRGLAVPVDVTVAGASEAAADASAVDDATLGAVIARIDAGDFAGAEAAIAQALTAAQPSATGDALRFQRERMRRIRLDFTLDADAVKARVRKQIPDLRDDEFAQWDAAGLLERMDIDGRRLYFNRAPGNLFRLSAQARARRAQPTPFTDSPLESAHAHHRAVVAAARAAQADSVLPRRLRVTQSLTVDADAVPAGETVRAWIPYPRAIPGQQQDIRLVASAPAAHRIAPESALQRTVYLEQPAVAGKPTAFSVTYDVTVSARRFDIDPDRVVAAGITPELAPFVAQRAPHVVFTDDLRAFSRRVVGAETNPWRIAQKLYAAVDAIPWAGAREYSTISNISDYALHAGHADCGQQTLLLIALLRLNGIPARWQSGMMHYGDSAAADDAYWNLHDWGQLYIAPYGWIPMDVTFGRLDDTDPAVAGFYLGGLDAYRIAFNDDYSRPLLPAKTHFRSETVDLQRGEAEWDGGNLYFDQWDYDFAWQLLSTPVDGSGRH</sequence>
<dbReference type="Pfam" id="PF01841">
    <property type="entry name" value="Transglut_core"/>
    <property type="match status" value="1"/>
</dbReference>
<dbReference type="OrthoDB" id="9804872at2"/>